<gene>
    <name evidence="1" type="ORF">MmonteBS_22670</name>
    <name evidence="2" type="ORF">NJB18185_32440</name>
</gene>
<dbReference type="EMBL" id="BQYH01000021">
    <property type="protein sequence ID" value="GKU73473.1"/>
    <property type="molecule type" value="Genomic_DNA"/>
</dbReference>
<evidence type="ECO:0000313" key="3">
    <source>
        <dbReference type="Proteomes" id="UP000245060"/>
    </source>
</evidence>
<protein>
    <submittedName>
        <fullName evidence="2">Uncharacterized protein</fullName>
    </submittedName>
</protein>
<accession>A0AA37PNW4</accession>
<dbReference type="Proteomes" id="UP001139505">
    <property type="component" value="Unassembled WGS sequence"/>
</dbReference>
<name>A0AA37PNW4_9MYCO</name>
<dbReference type="EMBL" id="BFCH01000017">
    <property type="protein sequence ID" value="GBG37895.1"/>
    <property type="molecule type" value="Genomic_DNA"/>
</dbReference>
<evidence type="ECO:0000313" key="2">
    <source>
        <dbReference type="EMBL" id="GKU73473.1"/>
    </source>
</evidence>
<organism evidence="2 4">
    <name type="scientific">Mycobacterium montefiorense</name>
    <dbReference type="NCBI Taxonomy" id="154654"/>
    <lineage>
        <taxon>Bacteria</taxon>
        <taxon>Bacillati</taxon>
        <taxon>Actinomycetota</taxon>
        <taxon>Actinomycetes</taxon>
        <taxon>Mycobacteriales</taxon>
        <taxon>Mycobacteriaceae</taxon>
        <taxon>Mycobacterium</taxon>
        <taxon>Mycobacterium simiae complex</taxon>
    </lineage>
</organism>
<keyword evidence="3" id="KW-1185">Reference proteome</keyword>
<dbReference type="Proteomes" id="UP000245060">
    <property type="component" value="Unassembled WGS sequence"/>
</dbReference>
<reference evidence="3" key="2">
    <citation type="submission" date="2018-04" db="EMBL/GenBank/DDBJ databases">
        <title>Draft genome sequence of Mycobacterium montefiorense isolated from Japanese black salamander.</title>
        <authorList>
            <person name="Fukano H."/>
            <person name="Yoshida M."/>
            <person name="Shimizu A."/>
            <person name="Iwao H."/>
            <person name="Kurata O."/>
            <person name="Katayama Y."/>
            <person name="Omatsu T."/>
            <person name="Mizutani T."/>
            <person name="Wada S."/>
            <person name="Hoshino Y."/>
        </authorList>
    </citation>
    <scope>NUCLEOTIDE SEQUENCE [LARGE SCALE GENOMIC DNA]</scope>
    <source>
        <strain evidence="3">BS</strain>
    </source>
</reference>
<evidence type="ECO:0000313" key="4">
    <source>
        <dbReference type="Proteomes" id="UP001139505"/>
    </source>
</evidence>
<reference evidence="1" key="1">
    <citation type="journal article" date="2018" name="Genome Announc.">
        <title>Draft Genome Sequence of Mycobacterium montefiorense Isolated from Japanese Black Salamander (Hynobius nigrescens).</title>
        <authorList>
            <person name="Fukano H."/>
            <person name="Yoshida M."/>
            <person name="Shimizu A."/>
            <person name="Iwao H."/>
            <person name="Katayama Y."/>
            <person name="Omatsu T."/>
            <person name="Mizutani T."/>
            <person name="Kurata O."/>
            <person name="Wada S."/>
            <person name="Hoshino Y."/>
        </authorList>
    </citation>
    <scope>NUCLEOTIDE SEQUENCE</scope>
    <source>
        <strain evidence="1">BS</strain>
    </source>
</reference>
<proteinExistence type="predicted"/>
<reference evidence="2" key="3">
    <citation type="journal article" date="2022" name="Microbiol. Resour. Announc.">
        <title>Draft Genome Sequences of Eight Mycobacterium montefiorense Strains Isolated from Salamanders in Captivity.</title>
        <authorList>
            <person name="Komine T."/>
            <person name="Ihara H."/>
            <person name="Fukano H."/>
            <person name="Hoshino Y."/>
            <person name="Kurata O."/>
            <person name="Wada S."/>
        </authorList>
    </citation>
    <scope>NUCLEOTIDE SEQUENCE</scope>
    <source>
        <strain evidence="2">NJB18185</strain>
    </source>
</reference>
<comment type="caution">
    <text evidence="2">The sequence shown here is derived from an EMBL/GenBank/DDBJ whole genome shotgun (WGS) entry which is preliminary data.</text>
</comment>
<evidence type="ECO:0000313" key="1">
    <source>
        <dbReference type="EMBL" id="GBG37895.1"/>
    </source>
</evidence>
<dbReference type="AlphaFoldDB" id="A0AA37PNW4"/>
<reference evidence="2" key="4">
    <citation type="submission" date="2022-04" db="EMBL/GenBank/DDBJ databases">
        <authorList>
            <person name="Komine T."/>
            <person name="Fukano H."/>
            <person name="Wada S."/>
        </authorList>
    </citation>
    <scope>NUCLEOTIDE SEQUENCE</scope>
    <source>
        <strain evidence="2">NJB18185</strain>
    </source>
</reference>
<sequence>MLTEVIGAELVVGGGSVEQLQPIASSGAAKEFGVLVNGERCEFASLQGACCSNE</sequence>